<feature type="transmembrane region" description="Helical" evidence="9">
    <location>
        <begin position="452"/>
        <end position="472"/>
    </location>
</feature>
<dbReference type="PANTHER" id="PTHR32063">
    <property type="match status" value="1"/>
</dbReference>
<evidence type="ECO:0000313" key="10">
    <source>
        <dbReference type="EMBL" id="QKJ32814.1"/>
    </source>
</evidence>
<dbReference type="Gene3D" id="3.30.70.1440">
    <property type="entry name" value="Multidrug efflux transporter AcrB pore domain"/>
    <property type="match status" value="1"/>
</dbReference>
<dbReference type="SUPFAM" id="SSF82693">
    <property type="entry name" value="Multidrug efflux transporter AcrB pore domain, PN1, PN2, PC1 and PC2 subdomains"/>
    <property type="match status" value="2"/>
</dbReference>
<dbReference type="GO" id="GO:0015562">
    <property type="term" value="F:efflux transmembrane transporter activity"/>
    <property type="evidence" value="ECO:0007669"/>
    <property type="project" value="InterPro"/>
</dbReference>
<evidence type="ECO:0000256" key="8">
    <source>
        <dbReference type="ARBA" id="ARBA00023136"/>
    </source>
</evidence>
<comment type="similarity">
    <text evidence="3">Belongs to the resistance-nodulation-cell division (RND) (TC 2.A.6) family.</text>
</comment>
<feature type="transmembrane region" description="Helical" evidence="9">
    <location>
        <begin position="878"/>
        <end position="897"/>
    </location>
</feature>
<reference evidence="10 11" key="1">
    <citation type="submission" date="2020-05" db="EMBL/GenBank/DDBJ databases">
        <title>Mucilaginibacter mali sp. nov.</title>
        <authorList>
            <person name="Kim H.S."/>
            <person name="Lee K.C."/>
            <person name="Suh M.K."/>
            <person name="Kim J.-S."/>
            <person name="Han K.-I."/>
            <person name="Eom M.K."/>
            <person name="Shin Y.K."/>
            <person name="Lee J.-S."/>
        </authorList>
    </citation>
    <scope>NUCLEOTIDE SEQUENCE [LARGE SCALE GENOMIC DNA]</scope>
    <source>
        <strain evidence="10 11">G2-14</strain>
    </source>
</reference>
<keyword evidence="7 9" id="KW-1133">Transmembrane helix</keyword>
<dbReference type="InterPro" id="IPR027463">
    <property type="entry name" value="AcrB_DN_DC_subdom"/>
</dbReference>
<proteinExistence type="inferred from homology"/>
<dbReference type="Proteomes" id="UP000505355">
    <property type="component" value="Chromosome"/>
</dbReference>
<feature type="transmembrane region" description="Helical" evidence="9">
    <location>
        <begin position="904"/>
        <end position="923"/>
    </location>
</feature>
<dbReference type="GO" id="GO:0005886">
    <property type="term" value="C:plasma membrane"/>
    <property type="evidence" value="ECO:0007669"/>
    <property type="project" value="UniProtKB-SubCell"/>
</dbReference>
<organism evidence="10 11">
    <name type="scientific">Mucilaginibacter mali</name>
    <dbReference type="NCBI Taxonomy" id="2740462"/>
    <lineage>
        <taxon>Bacteria</taxon>
        <taxon>Pseudomonadati</taxon>
        <taxon>Bacteroidota</taxon>
        <taxon>Sphingobacteriia</taxon>
        <taxon>Sphingobacteriales</taxon>
        <taxon>Sphingobacteriaceae</taxon>
        <taxon>Mucilaginibacter</taxon>
    </lineage>
</organism>
<feature type="transmembrane region" description="Helical" evidence="9">
    <location>
        <begin position="975"/>
        <end position="996"/>
    </location>
</feature>
<dbReference type="Pfam" id="PF02321">
    <property type="entry name" value="OEP"/>
    <property type="match status" value="2"/>
</dbReference>
<comment type="subcellular location">
    <subcellularLocation>
        <location evidence="1">Cell membrane</location>
        <topology evidence="1">Multi-pass membrane protein</topology>
    </subcellularLocation>
</comment>
<gene>
    <name evidence="10" type="ORF">HQ865_24675</name>
</gene>
<protein>
    <submittedName>
        <fullName evidence="10">CusA/CzcA family heavy metal efflux RND transporter</fullName>
    </submittedName>
</protein>
<feature type="transmembrane region" description="Helical" evidence="9">
    <location>
        <begin position="484"/>
        <end position="507"/>
    </location>
</feature>
<evidence type="ECO:0000256" key="5">
    <source>
        <dbReference type="ARBA" id="ARBA00022475"/>
    </source>
</evidence>
<dbReference type="GO" id="GO:0042910">
    <property type="term" value="F:xenobiotic transmembrane transporter activity"/>
    <property type="evidence" value="ECO:0007669"/>
    <property type="project" value="TreeGrafter"/>
</dbReference>
<evidence type="ECO:0000256" key="7">
    <source>
        <dbReference type="ARBA" id="ARBA00022989"/>
    </source>
</evidence>
<dbReference type="InterPro" id="IPR004763">
    <property type="entry name" value="CusA-like"/>
</dbReference>
<dbReference type="GO" id="GO:0008324">
    <property type="term" value="F:monoatomic cation transmembrane transporter activity"/>
    <property type="evidence" value="ECO:0007669"/>
    <property type="project" value="InterPro"/>
</dbReference>
<dbReference type="Gene3D" id="3.30.2090.10">
    <property type="entry name" value="Multidrug efflux transporter AcrB TolC docking domain, DN and DC subdomains"/>
    <property type="match status" value="2"/>
</dbReference>
<dbReference type="InterPro" id="IPR001036">
    <property type="entry name" value="Acrflvin-R"/>
</dbReference>
<feature type="transmembrane region" description="Helical" evidence="9">
    <location>
        <begin position="1008"/>
        <end position="1034"/>
    </location>
</feature>
<dbReference type="PANTHER" id="PTHR32063:SF24">
    <property type="entry name" value="CATION EFFLUX SYSTEM (ACRB_ACRD_ACRF FAMILY)"/>
    <property type="match status" value="1"/>
</dbReference>
<evidence type="ECO:0000313" key="11">
    <source>
        <dbReference type="Proteomes" id="UP000505355"/>
    </source>
</evidence>
<dbReference type="Gene3D" id="1.20.1640.10">
    <property type="entry name" value="Multidrug efflux transporter AcrB transmembrane domain"/>
    <property type="match status" value="2"/>
</dbReference>
<accession>A0A7D4TSI1</accession>
<name>A0A7D4TSI1_9SPHI</name>
<evidence type="ECO:0000256" key="6">
    <source>
        <dbReference type="ARBA" id="ARBA00022692"/>
    </source>
</evidence>
<dbReference type="InterPro" id="IPR003423">
    <property type="entry name" value="OMP_efflux"/>
</dbReference>
<dbReference type="Gene3D" id="3.30.70.1430">
    <property type="entry name" value="Multidrug efflux transporter AcrB pore domain"/>
    <property type="match status" value="2"/>
</dbReference>
<dbReference type="PRINTS" id="PR00702">
    <property type="entry name" value="ACRIFLAVINRP"/>
</dbReference>
<keyword evidence="11" id="KW-1185">Reference proteome</keyword>
<dbReference type="EMBL" id="CP054139">
    <property type="protein sequence ID" value="QKJ32814.1"/>
    <property type="molecule type" value="Genomic_DNA"/>
</dbReference>
<dbReference type="RefSeq" id="WP_173417459.1">
    <property type="nucleotide sequence ID" value="NZ_CP054139.1"/>
</dbReference>
<sequence length="1455" mass="158858">MFDRIISFSVQNKVTVGILTLLLVITGAWSAINLPVDAQPDITNNQVQIITQAPTLGAQEVEQYITAPIELAMANIAGIIEKRSISRSGISVITLVFKDNIDIYWARQQVGAQLKEAEDNIPQGVGEPSLAPITTGLGEIYQYSIHAKKGYEQKYTATDLRTLQDWLVRTQLAGTVGVAEVSGWGGYVKEYEVALDNDKLNSFGVTIPDVYAALEKNNENTGGSYIEQQSNAYFIRGLGQVKNLDDIRKIVIKGSGGTPILVRDVAAVQMGTATRYGAVTRNGEGEVVAGVTLMLKGENFSQVIKNVKERMVQIQRSLPEGIVIEPFIDRTELVGRAIDTVKRNLLEGALIVVFVLVLLLGNLRAGLVVASVIPLSMLFAFMMMKLFGVSGNLMSLGAIDFGLIVDGAVIIVESVVHHITAGRYTKENIGELSRDQMNEEVHSSAGKLMQSAAFGQIIILIVYLPLLSLVGIEGKMFRPMAETVAFAILGAFILSLTYVPMASALFLSRKTTHKPNISDHIIGFCQLVYHKALVGVLRFKVLTVAIVFAIFAIAIWAFSRMGGEFIPTLEEGDLTVEISMMQGTSLSEAVKSFSKAERLLRANFPEIKQAVTRIGSSEIPTDPMPMERGDMMLAMKLKSEWKTAKTRGEMTAKMEAVLSGLPGIHASISQPMQMRFNELMTGIRQDVAIKIYGDDLDELAAQADKIAASIRSVKGVADPFVEKVSGLPQIQVNYNRDKMAQYGLNISDVNTILKTAFAGSVAGVVFEGEKRFNMVVRLNRGLRENISSVQNLLIPLASGNKVPLNQVADIDFREAPSQISREDGKRRIYVGFNVNGRDVQSTVTEIQQKLDKNLQLPSGYYLSYGGQFQNLQAARARLSVAVPAALLFILILLYVTFRSVKESLLIFTAVPLASIGGIAALLIRDMPFSISAGVGFIALFGVAVLNGIVLIGYFNQLKAEGVTDIYQRVLEGTRTRLRPVLMTAAVASLGFLPMALSSSAGAEVQKPLATVVIGGLITATFLTLFVLPCLYLLFNSKAAATGKIKRIVGISVIGLFLFSGNIKAQTKPSLTLDSAISLALQNNLQVRSANLSVEQYRAAKGIAFDLPKTELMLTQDPTSGGNIDNGLSVSQNIAWPGLYNNQRKLADQQIKLAEHSGRVTKAEITRQVRSAWYAYQLSRETMRVLNFQDSIYNGFVQRAAIRVKTGEASNLELISAKNKYQEVQALKIGAQADLGINELALHRLMNTAEPLQIAEGNLAMTLPGLSDTINTAAHPQTVLGLQEIEVAKAKIAVERSKLMPDITLGYTQQLLVGGFNPANIDRSYSPGTRVGGFQVGLALPVFSGSYRARIKSEKIGAQIAEVNLQQSRLQLSTQYQQELQQYRKFQQAAAYYTSIGLKQADEQLRIAQVSFRLGEIGYIEYIQNISAAIQTRLNYLETLSRLDQSAIQLQFYQGK</sequence>
<keyword evidence="8 9" id="KW-0472">Membrane</keyword>
<feature type="transmembrane region" description="Helical" evidence="9">
    <location>
        <begin position="539"/>
        <end position="558"/>
    </location>
</feature>
<dbReference type="SUPFAM" id="SSF82714">
    <property type="entry name" value="Multidrug efflux transporter AcrB TolC docking domain, DN and DC subdomains"/>
    <property type="match status" value="2"/>
</dbReference>
<dbReference type="SUPFAM" id="SSF56954">
    <property type="entry name" value="Outer membrane efflux proteins (OEP)"/>
    <property type="match status" value="1"/>
</dbReference>
<keyword evidence="5" id="KW-1003">Cell membrane</keyword>
<feature type="transmembrane region" description="Helical" evidence="9">
    <location>
        <begin position="367"/>
        <end position="387"/>
    </location>
</feature>
<keyword evidence="6 9" id="KW-0812">Transmembrane</keyword>
<dbReference type="SUPFAM" id="SSF82866">
    <property type="entry name" value="Multidrug efflux transporter AcrB transmembrane domain"/>
    <property type="match status" value="2"/>
</dbReference>
<keyword evidence="4" id="KW-0813">Transport</keyword>
<comment type="similarity">
    <text evidence="2">Belongs to the outer membrane factor (OMF) (TC 1.B.17) family.</text>
</comment>
<evidence type="ECO:0000256" key="9">
    <source>
        <dbReference type="SAM" id="Phobius"/>
    </source>
</evidence>
<evidence type="ECO:0000256" key="4">
    <source>
        <dbReference type="ARBA" id="ARBA00022448"/>
    </source>
</evidence>
<dbReference type="Gene3D" id="1.20.1600.10">
    <property type="entry name" value="Outer membrane efflux proteins (OEP)"/>
    <property type="match status" value="1"/>
</dbReference>
<feature type="transmembrane region" description="Helical" evidence="9">
    <location>
        <begin position="344"/>
        <end position="360"/>
    </location>
</feature>
<feature type="transmembrane region" description="Helical" evidence="9">
    <location>
        <begin position="393"/>
        <end position="416"/>
    </location>
</feature>
<dbReference type="Gene3D" id="3.30.70.1320">
    <property type="entry name" value="Multidrug efflux transporter AcrB pore domain like"/>
    <property type="match status" value="1"/>
</dbReference>
<evidence type="ECO:0000256" key="3">
    <source>
        <dbReference type="ARBA" id="ARBA00010942"/>
    </source>
</evidence>
<dbReference type="NCBIfam" id="TIGR00914">
    <property type="entry name" value="2A0601"/>
    <property type="match status" value="1"/>
</dbReference>
<feature type="transmembrane region" description="Helical" evidence="9">
    <location>
        <begin position="929"/>
        <end position="954"/>
    </location>
</feature>
<evidence type="ECO:0000256" key="1">
    <source>
        <dbReference type="ARBA" id="ARBA00004651"/>
    </source>
</evidence>
<dbReference type="Pfam" id="PF00873">
    <property type="entry name" value="ACR_tran"/>
    <property type="match status" value="1"/>
</dbReference>
<feature type="transmembrane region" description="Helical" evidence="9">
    <location>
        <begin position="1046"/>
        <end position="1062"/>
    </location>
</feature>
<evidence type="ECO:0000256" key="2">
    <source>
        <dbReference type="ARBA" id="ARBA00007613"/>
    </source>
</evidence>
<dbReference type="KEGG" id="mmab:HQ865_24675"/>